<gene>
    <name evidence="2" type="ORF">GA0070618_4485</name>
</gene>
<evidence type="ECO:0000313" key="2">
    <source>
        <dbReference type="EMBL" id="SCF25120.1"/>
    </source>
</evidence>
<keyword evidence="3" id="KW-1185">Reference proteome</keyword>
<dbReference type="Proteomes" id="UP000198253">
    <property type="component" value="Chromosome I"/>
</dbReference>
<dbReference type="EMBL" id="LT607413">
    <property type="protein sequence ID" value="SCF25120.1"/>
    <property type="molecule type" value="Genomic_DNA"/>
</dbReference>
<feature type="compositionally biased region" description="Basic residues" evidence="1">
    <location>
        <begin position="369"/>
        <end position="380"/>
    </location>
</feature>
<name>A0A1C4YWQ4_MICEC</name>
<sequence>MSESQVTFRHEHRPVLAAGDYQVTLSQRVSLEPVDFTTTRRFTVAGDRFGLAPSLVRSVFPPEGSVGDHATVLPHIVLERATLPWERSPGGAGPQTPPWLALLLFTEQEAPPVATVPLGQVAAGPWLPPAAVAAESHESAQDPVTVIDVPAALLADLLPGYADLPLLAHVRAEGDDPADAAVVVGTRLPPAGMTSVVHLVSLEHRFTPATDGSWVLDRGPAPVGDTVRLVSLTSWQFASVSADHTFATLVRDLAEEGATLRLPPSGQPAADRYLDQGFVPARHRLRQGGSSIGWYRGPLVPGPTDAGPVAPVRTGDALLRFDAELGMFDLGYAAAWQLGRLLALGSGDTATGLYGWRRRRDQQATRVQRAARSRSSRSHSRSVSGNLDAGYPLAVAPIDDSLPAGLRDWLTGLTRFEGVPFGYLVPDEGLLPAESIRFLGVDQGWVRHLVDGAASVGRLGPADEARDAASPLPVEFPTLTGALIRSQVVSGYPGLLVDGYADRAGTGHLTPWVTRRLSPEVLLCLFEGELARLDLHQPPEAQHLAVELGSPGSFGKTLRAPGGSERVPDPVGPLPLGPRGTVSPTGLAAAIAGSLGVPAAEVDSGDLALQLTETAERVTFLRP</sequence>
<evidence type="ECO:0000256" key="1">
    <source>
        <dbReference type="SAM" id="MobiDB-lite"/>
    </source>
</evidence>
<protein>
    <submittedName>
        <fullName evidence="2">Uncharacterized protein</fullName>
    </submittedName>
</protein>
<feature type="region of interest" description="Disordered" evidence="1">
    <location>
        <begin position="365"/>
        <end position="384"/>
    </location>
</feature>
<dbReference type="AlphaFoldDB" id="A0A1C4YWQ4"/>
<evidence type="ECO:0000313" key="3">
    <source>
        <dbReference type="Proteomes" id="UP000198253"/>
    </source>
</evidence>
<organism evidence="2 3">
    <name type="scientific">Micromonospora echinospora</name>
    <name type="common">Micromonospora purpurea</name>
    <dbReference type="NCBI Taxonomy" id="1877"/>
    <lineage>
        <taxon>Bacteria</taxon>
        <taxon>Bacillati</taxon>
        <taxon>Actinomycetota</taxon>
        <taxon>Actinomycetes</taxon>
        <taxon>Micromonosporales</taxon>
        <taxon>Micromonosporaceae</taxon>
        <taxon>Micromonospora</taxon>
    </lineage>
</organism>
<dbReference type="InParanoid" id="A0A1C4YWQ4"/>
<reference evidence="3" key="1">
    <citation type="submission" date="2016-06" db="EMBL/GenBank/DDBJ databases">
        <authorList>
            <person name="Varghese N."/>
            <person name="Submissions Spin"/>
        </authorList>
    </citation>
    <scope>NUCLEOTIDE SEQUENCE [LARGE SCALE GENOMIC DNA]</scope>
    <source>
        <strain evidence="3">DSM 43816</strain>
    </source>
</reference>
<proteinExistence type="predicted"/>
<accession>A0A1C4YWQ4</accession>
<dbReference type="RefSeq" id="WP_157748982.1">
    <property type="nucleotide sequence ID" value="NZ_LT607413.1"/>
</dbReference>